<dbReference type="Gene3D" id="3.40.50.300">
    <property type="entry name" value="P-loop containing nucleotide triphosphate hydrolases"/>
    <property type="match status" value="2"/>
</dbReference>
<dbReference type="InterPro" id="IPR027417">
    <property type="entry name" value="P-loop_NTPase"/>
</dbReference>
<feature type="signal peptide" evidence="7">
    <location>
        <begin position="1"/>
        <end position="18"/>
    </location>
</feature>
<feature type="domain" description="Helicase ATP-binding" evidence="8">
    <location>
        <begin position="136"/>
        <end position="323"/>
    </location>
</feature>
<feature type="chain" id="PRO_5045358737" description="RNA helicase" evidence="7">
    <location>
        <begin position="19"/>
        <end position="494"/>
    </location>
</feature>
<comment type="caution">
    <text evidence="11">The sequence shown here is derived from an EMBL/GenBank/DDBJ whole genome shotgun (WGS) entry which is preliminary data.</text>
</comment>
<evidence type="ECO:0000259" key="10">
    <source>
        <dbReference type="PROSITE" id="PS51195"/>
    </source>
</evidence>
<dbReference type="SMART" id="SM00487">
    <property type="entry name" value="DEXDc"/>
    <property type="match status" value="1"/>
</dbReference>
<proteinExistence type="predicted"/>
<organism evidence="11 12">
    <name type="scientific">Dryococelus australis</name>
    <dbReference type="NCBI Taxonomy" id="614101"/>
    <lineage>
        <taxon>Eukaryota</taxon>
        <taxon>Metazoa</taxon>
        <taxon>Ecdysozoa</taxon>
        <taxon>Arthropoda</taxon>
        <taxon>Hexapoda</taxon>
        <taxon>Insecta</taxon>
        <taxon>Pterygota</taxon>
        <taxon>Neoptera</taxon>
        <taxon>Polyneoptera</taxon>
        <taxon>Phasmatodea</taxon>
        <taxon>Verophasmatodea</taxon>
        <taxon>Anareolatae</taxon>
        <taxon>Phasmatidae</taxon>
        <taxon>Eurycanthinae</taxon>
        <taxon>Dryococelus</taxon>
    </lineage>
</organism>
<dbReference type="InterPro" id="IPR014014">
    <property type="entry name" value="RNA_helicase_DEAD_Q_motif"/>
</dbReference>
<dbReference type="CDD" id="cd18787">
    <property type="entry name" value="SF2_C_DEAD"/>
    <property type="match status" value="1"/>
</dbReference>
<dbReference type="EMBL" id="JARBHB010000003">
    <property type="protein sequence ID" value="KAJ8890908.1"/>
    <property type="molecule type" value="Genomic_DNA"/>
</dbReference>
<evidence type="ECO:0000256" key="1">
    <source>
        <dbReference type="ARBA" id="ARBA00012552"/>
    </source>
</evidence>
<feature type="short sequence motif" description="Q motif" evidence="6">
    <location>
        <begin position="105"/>
        <end position="133"/>
    </location>
</feature>
<evidence type="ECO:0000256" key="3">
    <source>
        <dbReference type="ARBA" id="ARBA00022801"/>
    </source>
</evidence>
<keyword evidence="2" id="KW-0547">Nucleotide-binding</keyword>
<dbReference type="SMART" id="SM00490">
    <property type="entry name" value="HELICc"/>
    <property type="match status" value="1"/>
</dbReference>
<sequence>MCIQAWFLLMVLFSKVQAKVKEKPRRFRRKRWLQTAHPNKPNEMKIGPPVVECKNEELNHYKSLTYGKFDVVPLASKGWLHRKSKGDYFVIHGYSQIPAKTEQPVTFLDLGLTEEVVKILQKINIREPTQIQEIGIPVVLSGRNALLAAETGCGKTLAYLLPLMLQIITEQRSSPNQLFNSPLGVIVTPNRELALQIGEIASNFSRSLLFSSKVVVGGRTKRKIMNPLFEEVDLLVASLGALSKLTSTGVYKMKNVRHIVLDEADTLLDDSFNEKLCRFLRRFPLQVTEGVGDLRTQLTMVSATLPTSIPDILGDLIVPESLMRVTTGHLHKIMPHVPQKFLRVGLSQKPAELLKLVKADYENRVPLIIFSNKSSTCDWLSMFLNENGVECVNLNGDMPLVLRRGVFKKFQLGEVNVISCTDIGSRGLDTVRVKHVINYEFPLYMADYIHRCGRTGRVGSLEGCHVTSFVAGKLDVKLVQEIEYSKVNHSVIYL</sequence>
<dbReference type="PROSITE" id="PS51195">
    <property type="entry name" value="Q_MOTIF"/>
    <property type="match status" value="1"/>
</dbReference>
<dbReference type="Pfam" id="PF00271">
    <property type="entry name" value="Helicase_C"/>
    <property type="match status" value="1"/>
</dbReference>
<dbReference type="PROSITE" id="PS51192">
    <property type="entry name" value="HELICASE_ATP_BIND_1"/>
    <property type="match status" value="1"/>
</dbReference>
<keyword evidence="5" id="KW-0067">ATP-binding</keyword>
<dbReference type="Proteomes" id="UP001159363">
    <property type="component" value="Chromosome 3"/>
</dbReference>
<dbReference type="EC" id="3.6.4.13" evidence="1"/>
<evidence type="ECO:0000259" key="8">
    <source>
        <dbReference type="PROSITE" id="PS51192"/>
    </source>
</evidence>
<keyword evidence="12" id="KW-1185">Reference proteome</keyword>
<protein>
    <recommendedName>
        <fullName evidence="1">RNA helicase</fullName>
        <ecNumber evidence="1">3.6.4.13</ecNumber>
    </recommendedName>
</protein>
<evidence type="ECO:0000256" key="6">
    <source>
        <dbReference type="PROSITE-ProRule" id="PRU00552"/>
    </source>
</evidence>
<evidence type="ECO:0000256" key="5">
    <source>
        <dbReference type="ARBA" id="ARBA00022840"/>
    </source>
</evidence>
<keyword evidence="7" id="KW-0732">Signal</keyword>
<name>A0ABQ9I2Q6_9NEOP</name>
<accession>A0ABQ9I2Q6</accession>
<feature type="domain" description="DEAD-box RNA helicase Q" evidence="10">
    <location>
        <begin position="105"/>
        <end position="133"/>
    </location>
</feature>
<dbReference type="Pfam" id="PF00270">
    <property type="entry name" value="DEAD"/>
    <property type="match status" value="1"/>
</dbReference>
<evidence type="ECO:0000313" key="12">
    <source>
        <dbReference type="Proteomes" id="UP001159363"/>
    </source>
</evidence>
<keyword evidence="4" id="KW-0347">Helicase</keyword>
<dbReference type="SUPFAM" id="SSF52540">
    <property type="entry name" value="P-loop containing nucleoside triphosphate hydrolases"/>
    <property type="match status" value="1"/>
</dbReference>
<feature type="domain" description="Helicase C-terminal" evidence="9">
    <location>
        <begin position="349"/>
        <end position="494"/>
    </location>
</feature>
<reference evidence="11 12" key="1">
    <citation type="submission" date="2023-02" db="EMBL/GenBank/DDBJ databases">
        <title>LHISI_Scaffold_Assembly.</title>
        <authorList>
            <person name="Stuart O.P."/>
            <person name="Cleave R."/>
            <person name="Magrath M.J.L."/>
            <person name="Mikheyev A.S."/>
        </authorList>
    </citation>
    <scope>NUCLEOTIDE SEQUENCE [LARGE SCALE GENOMIC DNA]</scope>
    <source>
        <strain evidence="11">Daus_M_001</strain>
        <tissue evidence="11">Leg muscle</tissue>
    </source>
</reference>
<dbReference type="InterPro" id="IPR014001">
    <property type="entry name" value="Helicase_ATP-bd"/>
</dbReference>
<keyword evidence="3" id="KW-0378">Hydrolase</keyword>
<evidence type="ECO:0000256" key="2">
    <source>
        <dbReference type="ARBA" id="ARBA00022741"/>
    </source>
</evidence>
<evidence type="ECO:0000256" key="7">
    <source>
        <dbReference type="SAM" id="SignalP"/>
    </source>
</evidence>
<gene>
    <name evidence="11" type="ORF">PR048_010417</name>
</gene>
<dbReference type="PANTHER" id="PTHR47960">
    <property type="entry name" value="DEAD-BOX ATP-DEPENDENT RNA HELICASE 50"/>
    <property type="match status" value="1"/>
</dbReference>
<evidence type="ECO:0000259" key="9">
    <source>
        <dbReference type="PROSITE" id="PS51194"/>
    </source>
</evidence>
<dbReference type="InterPro" id="IPR011545">
    <property type="entry name" value="DEAD/DEAH_box_helicase_dom"/>
</dbReference>
<evidence type="ECO:0000256" key="4">
    <source>
        <dbReference type="ARBA" id="ARBA00022806"/>
    </source>
</evidence>
<evidence type="ECO:0000313" key="11">
    <source>
        <dbReference type="EMBL" id="KAJ8890908.1"/>
    </source>
</evidence>
<dbReference type="PROSITE" id="PS51194">
    <property type="entry name" value="HELICASE_CTER"/>
    <property type="match status" value="1"/>
</dbReference>
<dbReference type="InterPro" id="IPR001650">
    <property type="entry name" value="Helicase_C-like"/>
</dbReference>